<evidence type="ECO:0000256" key="1">
    <source>
        <dbReference type="SAM" id="Phobius"/>
    </source>
</evidence>
<comment type="caution">
    <text evidence="2">The sequence shown here is derived from an EMBL/GenBank/DDBJ whole genome shotgun (WGS) entry which is preliminary data.</text>
</comment>
<feature type="transmembrane region" description="Helical" evidence="1">
    <location>
        <begin position="46"/>
        <end position="67"/>
    </location>
</feature>
<evidence type="ECO:0008006" key="4">
    <source>
        <dbReference type="Google" id="ProtNLM"/>
    </source>
</evidence>
<proteinExistence type="predicted"/>
<accession>A0ABX1ICL3</accession>
<dbReference type="RefSeq" id="WP_168371824.1">
    <property type="nucleotide sequence ID" value="NZ_JAAXMD010000001.1"/>
</dbReference>
<keyword evidence="1" id="KW-0812">Transmembrane</keyword>
<dbReference type="EMBL" id="JAAXMD010000001">
    <property type="protein sequence ID" value="NKQ22945.1"/>
    <property type="molecule type" value="Genomic_DNA"/>
</dbReference>
<dbReference type="Proteomes" id="UP000744032">
    <property type="component" value="Unassembled WGS sequence"/>
</dbReference>
<protein>
    <recommendedName>
        <fullName evidence="4">MFS transporter</fullName>
    </recommendedName>
</protein>
<evidence type="ECO:0000313" key="2">
    <source>
        <dbReference type="EMBL" id="NKQ22945.1"/>
    </source>
</evidence>
<feature type="transmembrane region" description="Helical" evidence="1">
    <location>
        <begin position="21"/>
        <end position="40"/>
    </location>
</feature>
<gene>
    <name evidence="2" type="ORF">HF200_00275</name>
</gene>
<evidence type="ECO:0000313" key="3">
    <source>
        <dbReference type="Proteomes" id="UP000744032"/>
    </source>
</evidence>
<organism evidence="2 3">
    <name type="scientific">Streptomyces galbus</name>
    <dbReference type="NCBI Taxonomy" id="33898"/>
    <lineage>
        <taxon>Bacteria</taxon>
        <taxon>Bacillati</taxon>
        <taxon>Actinomycetota</taxon>
        <taxon>Actinomycetes</taxon>
        <taxon>Kitasatosporales</taxon>
        <taxon>Streptomycetaceae</taxon>
        <taxon>Streptomyces</taxon>
    </lineage>
</organism>
<sequence>MTHRQSRRPADPGPFLPLRTAVVLLTALDCGLFIGSLTALTGAHPAAAVIAGLTTAGASTAALRTLIE</sequence>
<keyword evidence="1" id="KW-0472">Membrane</keyword>
<name>A0ABX1ICL3_STRGB</name>
<reference evidence="2 3" key="1">
    <citation type="submission" date="2020-04" db="EMBL/GenBank/DDBJ databases">
        <title>Genome sequence of Streptomyces galbus strain I339.</title>
        <authorList>
            <person name="Silva E.A.N."/>
            <person name="Merces M."/>
            <person name="Castelo Branco A.P.O.T."/>
            <person name="Vasconcelos P.C."/>
            <person name="Costa N.P."/>
            <person name="Marinho G.C.S."/>
            <person name="Oliveira C.J.B."/>
            <person name="Araujo D."/>
            <person name="Rodrigues Junior V.S."/>
            <person name="Almeida R."/>
            <person name="Silva Filho U.R."/>
            <person name="Andrade A.S.A."/>
            <person name="Cibulski S.P."/>
        </authorList>
    </citation>
    <scope>NUCLEOTIDE SEQUENCE [LARGE SCALE GENOMIC DNA]</scope>
    <source>
        <strain evidence="2 3">I339</strain>
    </source>
</reference>
<keyword evidence="3" id="KW-1185">Reference proteome</keyword>
<keyword evidence="1" id="KW-1133">Transmembrane helix</keyword>